<dbReference type="SUPFAM" id="SSF56601">
    <property type="entry name" value="beta-lactamase/transpeptidase-like"/>
    <property type="match status" value="1"/>
</dbReference>
<comment type="caution">
    <text evidence="4">The sequence shown here is derived from an EMBL/GenBank/DDBJ whole genome shotgun (WGS) entry which is preliminary data.</text>
</comment>
<keyword evidence="2" id="KW-0732">Signal</keyword>
<dbReference type="Pfam" id="PF00144">
    <property type="entry name" value="Beta-lactamase"/>
    <property type="match status" value="1"/>
</dbReference>
<feature type="compositionally biased region" description="Low complexity" evidence="1">
    <location>
        <begin position="30"/>
        <end position="53"/>
    </location>
</feature>
<dbReference type="InterPro" id="IPR050491">
    <property type="entry name" value="AmpC-like"/>
</dbReference>
<dbReference type="PANTHER" id="PTHR46825:SF7">
    <property type="entry name" value="D-ALANYL-D-ALANINE CARBOXYPEPTIDASE"/>
    <property type="match status" value="1"/>
</dbReference>
<dbReference type="PANTHER" id="PTHR46825">
    <property type="entry name" value="D-ALANYL-D-ALANINE-CARBOXYPEPTIDASE/ENDOPEPTIDASE AMPH"/>
    <property type="match status" value="1"/>
</dbReference>
<gene>
    <name evidence="4" type="ORF">N1028_11655</name>
</gene>
<dbReference type="InterPro" id="IPR012338">
    <property type="entry name" value="Beta-lactam/transpept-like"/>
</dbReference>
<accession>A0AA41XIH1</accession>
<protein>
    <submittedName>
        <fullName evidence="4">Beta-lactamase family protein</fullName>
    </submittedName>
</protein>
<dbReference type="Gene3D" id="3.40.710.10">
    <property type="entry name" value="DD-peptidase/beta-lactamase superfamily"/>
    <property type="match status" value="1"/>
</dbReference>
<dbReference type="InterPro" id="IPR001466">
    <property type="entry name" value="Beta-lactam-related"/>
</dbReference>
<name>A0AA41XIH1_9MICO</name>
<dbReference type="RefSeq" id="WP_259529064.1">
    <property type="nucleotide sequence ID" value="NZ_JANLCK010000005.1"/>
</dbReference>
<feature type="chain" id="PRO_5041264595" evidence="2">
    <location>
        <begin position="22"/>
        <end position="439"/>
    </location>
</feature>
<dbReference type="EMBL" id="JANLCK010000005">
    <property type="protein sequence ID" value="MCS5726550.1"/>
    <property type="molecule type" value="Genomic_DNA"/>
</dbReference>
<sequence>MTLTRTTASLVTLMVGSLLLAGCSAGGGSSSPAPATSSPATADTGATPAAASDCVTDPDAVMARTAELPTSPMPEAATTAIDEAARQGFADAAAPGAIVAVQSPDGLFLQAYGTADPATGAPMTTDMHHRVGSISKTFTGTLLLQLVDEGEAGLDDPVSDYLEGVPNGDEVTLRMLADMSSGLASYTKDEAWQASFFGDPLKVWEPDELISTGLALPPVFAPGESFDYSNTNTLLIGKVIEKITGKTFDEVIDERIIEPLGLMNTNWPGASADFPQPHAQGFTLQGETATPDAPANATDWNPSWGWTAGELITTAADLATYARHQATGSGLVSPELQRERLTGFDDYSGYGLAITCAGGWIGHTGELPGFNTVMLYDTANDITLITMTNSDIASGDCPEGATITDNPTADLPCSSPALRVATAITTALGNPYVGPGQKR</sequence>
<feature type="region of interest" description="Disordered" evidence="1">
    <location>
        <begin position="26"/>
        <end position="53"/>
    </location>
</feature>
<reference evidence="4" key="1">
    <citation type="submission" date="2022-08" db="EMBL/GenBank/DDBJ databases">
        <authorList>
            <person name="Deng Y."/>
            <person name="Han X.-F."/>
            <person name="Zhang Y.-Q."/>
        </authorList>
    </citation>
    <scope>NUCLEOTIDE SEQUENCE</scope>
    <source>
        <strain evidence="4">CPCC 203407</strain>
    </source>
</reference>
<evidence type="ECO:0000256" key="1">
    <source>
        <dbReference type="SAM" id="MobiDB-lite"/>
    </source>
</evidence>
<keyword evidence="5" id="KW-1185">Reference proteome</keyword>
<feature type="signal peptide" evidence="2">
    <location>
        <begin position="1"/>
        <end position="21"/>
    </location>
</feature>
<evidence type="ECO:0000313" key="5">
    <source>
        <dbReference type="Proteomes" id="UP001165587"/>
    </source>
</evidence>
<evidence type="ECO:0000313" key="4">
    <source>
        <dbReference type="EMBL" id="MCS5726550.1"/>
    </source>
</evidence>
<evidence type="ECO:0000256" key="2">
    <source>
        <dbReference type="SAM" id="SignalP"/>
    </source>
</evidence>
<evidence type="ECO:0000259" key="3">
    <source>
        <dbReference type="Pfam" id="PF00144"/>
    </source>
</evidence>
<proteinExistence type="predicted"/>
<dbReference type="AlphaFoldDB" id="A0AA41XIH1"/>
<dbReference type="Proteomes" id="UP001165587">
    <property type="component" value="Unassembled WGS sequence"/>
</dbReference>
<feature type="domain" description="Beta-lactamase-related" evidence="3">
    <location>
        <begin position="82"/>
        <end position="392"/>
    </location>
</feature>
<organism evidence="4 5">
    <name type="scientific">Herbiconiux oxytropis</name>
    <dbReference type="NCBI Taxonomy" id="2970915"/>
    <lineage>
        <taxon>Bacteria</taxon>
        <taxon>Bacillati</taxon>
        <taxon>Actinomycetota</taxon>
        <taxon>Actinomycetes</taxon>
        <taxon>Micrococcales</taxon>
        <taxon>Microbacteriaceae</taxon>
        <taxon>Herbiconiux</taxon>
    </lineage>
</organism>
<dbReference type="PROSITE" id="PS51257">
    <property type="entry name" value="PROKAR_LIPOPROTEIN"/>
    <property type="match status" value="1"/>
</dbReference>